<dbReference type="Pfam" id="PF00528">
    <property type="entry name" value="BPD_transp_1"/>
    <property type="match status" value="1"/>
</dbReference>
<evidence type="ECO:0000256" key="7">
    <source>
        <dbReference type="ARBA" id="ARBA00022989"/>
    </source>
</evidence>
<dbReference type="Pfam" id="PF12911">
    <property type="entry name" value="OppC_N"/>
    <property type="match status" value="1"/>
</dbReference>
<feature type="transmembrane region" description="Helical" evidence="9">
    <location>
        <begin position="86"/>
        <end position="112"/>
    </location>
</feature>
<proteinExistence type="inferred from homology"/>
<dbReference type="InterPro" id="IPR035906">
    <property type="entry name" value="MetI-like_sf"/>
</dbReference>
<evidence type="ECO:0000313" key="11">
    <source>
        <dbReference type="EMBL" id="RST85320.1"/>
    </source>
</evidence>
<evidence type="ECO:0000256" key="2">
    <source>
        <dbReference type="ARBA" id="ARBA00022448"/>
    </source>
</evidence>
<reference evidence="11 12" key="1">
    <citation type="submission" date="2018-12" db="EMBL/GenBank/DDBJ databases">
        <title>Mesorhizobium carbonis sp. nov., isolated from coal mine water.</title>
        <authorList>
            <person name="Xin W."/>
            <person name="Xu Z."/>
            <person name="Xiang F."/>
            <person name="Zhang J."/>
            <person name="Xi L."/>
            <person name="Liu J."/>
        </authorList>
    </citation>
    <scope>NUCLEOTIDE SEQUENCE [LARGE SCALE GENOMIC DNA]</scope>
    <source>
        <strain evidence="11 12">B2.3</strain>
    </source>
</reference>
<keyword evidence="2 9" id="KW-0813">Transport</keyword>
<evidence type="ECO:0000256" key="5">
    <source>
        <dbReference type="ARBA" id="ARBA00022856"/>
    </source>
</evidence>
<dbReference type="PANTHER" id="PTHR43386:SF1">
    <property type="entry name" value="D,D-DIPEPTIDE TRANSPORT SYSTEM PERMEASE PROTEIN DDPC-RELATED"/>
    <property type="match status" value="1"/>
</dbReference>
<dbReference type="RefSeq" id="WP_126701031.1">
    <property type="nucleotide sequence ID" value="NZ_RWKW01000057.1"/>
</dbReference>
<protein>
    <submittedName>
        <fullName evidence="11">ABC transporter permease</fullName>
    </submittedName>
</protein>
<dbReference type="InterPro" id="IPR000515">
    <property type="entry name" value="MetI-like"/>
</dbReference>
<dbReference type="GO" id="GO:0055085">
    <property type="term" value="P:transmembrane transport"/>
    <property type="evidence" value="ECO:0007669"/>
    <property type="project" value="InterPro"/>
</dbReference>
<dbReference type="GO" id="GO:0015031">
    <property type="term" value="P:protein transport"/>
    <property type="evidence" value="ECO:0007669"/>
    <property type="project" value="UniProtKB-KW"/>
</dbReference>
<dbReference type="EMBL" id="RWKW01000057">
    <property type="protein sequence ID" value="RST85320.1"/>
    <property type="molecule type" value="Genomic_DNA"/>
</dbReference>
<keyword evidence="4 9" id="KW-0812">Transmembrane</keyword>
<feature type="transmembrane region" description="Helical" evidence="9">
    <location>
        <begin position="253"/>
        <end position="274"/>
    </location>
</feature>
<keyword evidence="5" id="KW-0571">Peptide transport</keyword>
<comment type="caution">
    <text evidence="11">The sequence shown here is derived from an EMBL/GenBank/DDBJ whole genome shotgun (WGS) entry which is preliminary data.</text>
</comment>
<feature type="domain" description="ABC transmembrane type-1" evidence="10">
    <location>
        <begin position="84"/>
        <end position="274"/>
    </location>
</feature>
<comment type="similarity">
    <text evidence="9">Belongs to the binding-protein-dependent transport system permease family.</text>
</comment>
<dbReference type="GO" id="GO:0005886">
    <property type="term" value="C:plasma membrane"/>
    <property type="evidence" value="ECO:0007669"/>
    <property type="project" value="UniProtKB-SubCell"/>
</dbReference>
<keyword evidence="8 9" id="KW-0472">Membrane</keyword>
<evidence type="ECO:0000256" key="1">
    <source>
        <dbReference type="ARBA" id="ARBA00004651"/>
    </source>
</evidence>
<keyword evidence="7 9" id="KW-1133">Transmembrane helix</keyword>
<dbReference type="PANTHER" id="PTHR43386">
    <property type="entry name" value="OLIGOPEPTIDE TRANSPORT SYSTEM PERMEASE PROTEIN APPC"/>
    <property type="match status" value="1"/>
</dbReference>
<dbReference type="InterPro" id="IPR025966">
    <property type="entry name" value="OppC_N"/>
</dbReference>
<gene>
    <name evidence="11" type="ORF">EJC49_16485</name>
</gene>
<dbReference type="InterPro" id="IPR050366">
    <property type="entry name" value="BP-dependent_transpt_permease"/>
</dbReference>
<sequence length="289" mass="30759">MAIAISEIRAGDRLARLWRRSSSFVVGSALVALLVLTALLCGFVSPYGPTQVLPNAILQTPSAAHWFGTDGNGMDVFTRVLYGARYAIAIALPSAFVMVAVGVPLGLIAGYYGGVVDEVLTRMLDVLRAFPSIILALAVVSATGQSLINVVVVIGLIDAPIFARVVRSEVISIRRSDFVASAVVTGNPTWRILFVHLLPNTIKGAAALLPLRMAWALRVSATLAFVGVGIQAPEPEWGALIRQGAEYIISGQHWVAMFPGIALVIAVFGFNLMGDGLQELTDPRLDVKK</sequence>
<organism evidence="11 12">
    <name type="scientific">Aquibium carbonis</name>
    <dbReference type="NCBI Taxonomy" id="2495581"/>
    <lineage>
        <taxon>Bacteria</taxon>
        <taxon>Pseudomonadati</taxon>
        <taxon>Pseudomonadota</taxon>
        <taxon>Alphaproteobacteria</taxon>
        <taxon>Hyphomicrobiales</taxon>
        <taxon>Phyllobacteriaceae</taxon>
        <taxon>Aquibium</taxon>
    </lineage>
</organism>
<accession>A0A3S0ARE8</accession>
<keyword evidence="3" id="KW-1003">Cell membrane</keyword>
<dbReference type="CDD" id="cd06261">
    <property type="entry name" value="TM_PBP2"/>
    <property type="match status" value="1"/>
</dbReference>
<evidence type="ECO:0000256" key="8">
    <source>
        <dbReference type="ARBA" id="ARBA00023136"/>
    </source>
</evidence>
<keyword evidence="12" id="KW-1185">Reference proteome</keyword>
<evidence type="ECO:0000256" key="6">
    <source>
        <dbReference type="ARBA" id="ARBA00022927"/>
    </source>
</evidence>
<dbReference type="PROSITE" id="PS50928">
    <property type="entry name" value="ABC_TM1"/>
    <property type="match status" value="1"/>
</dbReference>
<dbReference type="OrthoDB" id="9805884at2"/>
<evidence type="ECO:0000256" key="9">
    <source>
        <dbReference type="RuleBase" id="RU363032"/>
    </source>
</evidence>
<name>A0A3S0ARE8_9HYPH</name>
<evidence type="ECO:0000256" key="4">
    <source>
        <dbReference type="ARBA" id="ARBA00022692"/>
    </source>
</evidence>
<dbReference type="GO" id="GO:0015833">
    <property type="term" value="P:peptide transport"/>
    <property type="evidence" value="ECO:0007669"/>
    <property type="project" value="UniProtKB-KW"/>
</dbReference>
<dbReference type="AlphaFoldDB" id="A0A3S0ARE8"/>
<dbReference type="SUPFAM" id="SSF161098">
    <property type="entry name" value="MetI-like"/>
    <property type="match status" value="1"/>
</dbReference>
<evidence type="ECO:0000256" key="3">
    <source>
        <dbReference type="ARBA" id="ARBA00022475"/>
    </source>
</evidence>
<evidence type="ECO:0000313" key="12">
    <source>
        <dbReference type="Proteomes" id="UP000278398"/>
    </source>
</evidence>
<keyword evidence="6" id="KW-0653">Protein transport</keyword>
<dbReference type="Gene3D" id="1.10.3720.10">
    <property type="entry name" value="MetI-like"/>
    <property type="match status" value="1"/>
</dbReference>
<comment type="subcellular location">
    <subcellularLocation>
        <location evidence="1 9">Cell membrane</location>
        <topology evidence="1 9">Multi-pass membrane protein</topology>
    </subcellularLocation>
</comment>
<evidence type="ECO:0000259" key="10">
    <source>
        <dbReference type="PROSITE" id="PS50928"/>
    </source>
</evidence>
<feature type="transmembrane region" description="Helical" evidence="9">
    <location>
        <begin position="21"/>
        <end position="45"/>
    </location>
</feature>
<dbReference type="Proteomes" id="UP000278398">
    <property type="component" value="Unassembled WGS sequence"/>
</dbReference>